<name>X1IGW3_9ZZZZ</name>
<evidence type="ECO:0000259" key="1">
    <source>
        <dbReference type="PROSITE" id="PS50887"/>
    </source>
</evidence>
<dbReference type="PROSITE" id="PS50887">
    <property type="entry name" value="GGDEF"/>
    <property type="match status" value="1"/>
</dbReference>
<dbReference type="Gene3D" id="3.30.70.270">
    <property type="match status" value="1"/>
</dbReference>
<sequence>HQIGGKLLREIGEIVKRVAGRNGITIRYGGDEYVVILSRIDKEVTSRTAMNILNF</sequence>
<dbReference type="SUPFAM" id="SSF55073">
    <property type="entry name" value="Nucleotide cyclase"/>
    <property type="match status" value="1"/>
</dbReference>
<dbReference type="EMBL" id="BARU01028246">
    <property type="protein sequence ID" value="GAH68455.1"/>
    <property type="molecule type" value="Genomic_DNA"/>
</dbReference>
<accession>X1IGW3</accession>
<organism evidence="2">
    <name type="scientific">marine sediment metagenome</name>
    <dbReference type="NCBI Taxonomy" id="412755"/>
    <lineage>
        <taxon>unclassified sequences</taxon>
        <taxon>metagenomes</taxon>
        <taxon>ecological metagenomes</taxon>
    </lineage>
</organism>
<dbReference type="Pfam" id="PF00990">
    <property type="entry name" value="GGDEF"/>
    <property type="match status" value="1"/>
</dbReference>
<dbReference type="InterPro" id="IPR043128">
    <property type="entry name" value="Rev_trsase/Diguanyl_cyclase"/>
</dbReference>
<dbReference type="AlphaFoldDB" id="X1IGW3"/>
<protein>
    <recommendedName>
        <fullName evidence="1">GGDEF domain-containing protein</fullName>
    </recommendedName>
</protein>
<gene>
    <name evidence="2" type="ORF">S03H2_45120</name>
</gene>
<feature type="non-terminal residue" evidence="2">
    <location>
        <position position="1"/>
    </location>
</feature>
<reference evidence="2" key="1">
    <citation type="journal article" date="2014" name="Front. Microbiol.">
        <title>High frequency of phylogenetically diverse reductive dehalogenase-homologous genes in deep subseafloor sedimentary metagenomes.</title>
        <authorList>
            <person name="Kawai M."/>
            <person name="Futagami T."/>
            <person name="Toyoda A."/>
            <person name="Takaki Y."/>
            <person name="Nishi S."/>
            <person name="Hori S."/>
            <person name="Arai W."/>
            <person name="Tsubouchi T."/>
            <person name="Morono Y."/>
            <person name="Uchiyama I."/>
            <person name="Ito T."/>
            <person name="Fujiyama A."/>
            <person name="Inagaki F."/>
            <person name="Takami H."/>
        </authorList>
    </citation>
    <scope>NUCLEOTIDE SEQUENCE</scope>
    <source>
        <strain evidence="2">Expedition CK06-06</strain>
    </source>
</reference>
<dbReference type="InterPro" id="IPR029787">
    <property type="entry name" value="Nucleotide_cyclase"/>
</dbReference>
<evidence type="ECO:0000313" key="2">
    <source>
        <dbReference type="EMBL" id="GAH68455.1"/>
    </source>
</evidence>
<comment type="caution">
    <text evidence="2">The sequence shown here is derived from an EMBL/GenBank/DDBJ whole genome shotgun (WGS) entry which is preliminary data.</text>
</comment>
<proteinExistence type="predicted"/>
<dbReference type="InterPro" id="IPR000160">
    <property type="entry name" value="GGDEF_dom"/>
</dbReference>
<feature type="domain" description="GGDEF" evidence="1">
    <location>
        <begin position="1"/>
        <end position="55"/>
    </location>
</feature>